<feature type="domain" description="Exoribonuclease phosphorolytic" evidence="6">
    <location>
        <begin position="16"/>
        <end position="136"/>
    </location>
</feature>
<dbReference type="GO" id="GO:0071051">
    <property type="term" value="P:poly(A)-dependent snoRNA 3'-end processing"/>
    <property type="evidence" value="ECO:0000318"/>
    <property type="project" value="GO_Central"/>
</dbReference>
<dbReference type="STRING" id="105231.A0A1Y1IJQ6"/>
<evidence type="ECO:0000313" key="8">
    <source>
        <dbReference type="Proteomes" id="UP000054558"/>
    </source>
</evidence>
<dbReference type="GO" id="GO:0034475">
    <property type="term" value="P:U4 snRNA 3'-end processing"/>
    <property type="evidence" value="ECO:0000318"/>
    <property type="project" value="GO_Central"/>
</dbReference>
<accession>A0A1Y1IJQ6</accession>
<reference evidence="7 8" key="1">
    <citation type="journal article" date="2014" name="Nat. Commun.">
        <title>Klebsormidium flaccidum genome reveals primary factors for plant terrestrial adaptation.</title>
        <authorList>
            <person name="Hori K."/>
            <person name="Maruyama F."/>
            <person name="Fujisawa T."/>
            <person name="Togashi T."/>
            <person name="Yamamoto N."/>
            <person name="Seo M."/>
            <person name="Sato S."/>
            <person name="Yamada T."/>
            <person name="Mori H."/>
            <person name="Tajima N."/>
            <person name="Moriyama T."/>
            <person name="Ikeuchi M."/>
            <person name="Watanabe M."/>
            <person name="Wada H."/>
            <person name="Kobayashi K."/>
            <person name="Saito M."/>
            <person name="Masuda T."/>
            <person name="Sasaki-Sekimoto Y."/>
            <person name="Mashiguchi K."/>
            <person name="Awai K."/>
            <person name="Shimojima M."/>
            <person name="Masuda S."/>
            <person name="Iwai M."/>
            <person name="Nobusawa T."/>
            <person name="Narise T."/>
            <person name="Kondo S."/>
            <person name="Saito H."/>
            <person name="Sato R."/>
            <person name="Murakawa M."/>
            <person name="Ihara Y."/>
            <person name="Oshima-Yamada Y."/>
            <person name="Ohtaka K."/>
            <person name="Satoh M."/>
            <person name="Sonobe K."/>
            <person name="Ishii M."/>
            <person name="Ohtani R."/>
            <person name="Kanamori-Sato M."/>
            <person name="Honoki R."/>
            <person name="Miyazaki D."/>
            <person name="Mochizuki H."/>
            <person name="Umetsu J."/>
            <person name="Higashi K."/>
            <person name="Shibata D."/>
            <person name="Kamiya Y."/>
            <person name="Sato N."/>
            <person name="Nakamura Y."/>
            <person name="Tabata S."/>
            <person name="Ida S."/>
            <person name="Kurokawa K."/>
            <person name="Ohta H."/>
        </authorList>
    </citation>
    <scope>NUCLEOTIDE SEQUENCE [LARGE SCALE GENOMIC DNA]</scope>
    <source>
        <strain evidence="7 8">NIES-2285</strain>
    </source>
</reference>
<protein>
    <submittedName>
        <fullName evidence="7">Exosome complex component RRP46</fullName>
    </submittedName>
</protein>
<name>A0A1Y1IJQ6_KLENI</name>
<dbReference type="AlphaFoldDB" id="A0A1Y1IJQ6"/>
<keyword evidence="4" id="KW-0271">Exosome</keyword>
<dbReference type="GO" id="GO:0005730">
    <property type="term" value="C:nucleolus"/>
    <property type="evidence" value="ECO:0000318"/>
    <property type="project" value="GO_Central"/>
</dbReference>
<sequence length="247" mass="26214">MSSQGSLRKDGRTFNQLRGMVCDRGLLHRADGSAKWSQDGTSVLVGVYGPKNMPPKREDPEKAVLEVLWKPKSGIQGPEEREAEIILRRTLEAVVLAPLFPRAGISVVVQVIHDDGSLLSCAINAACAALVDAGIPMTGLLASVTIALAKRDDGAGGGAHLQLDPTREEQDGAQATVCLALETTPKAATSNGSVEGEAVVTSTTRGAMAIEEYLEALDRCRMASRTINAFARLSLDKAQRRLELPGT</sequence>
<dbReference type="GO" id="GO:0016075">
    <property type="term" value="P:rRNA catabolic process"/>
    <property type="evidence" value="ECO:0000318"/>
    <property type="project" value="GO_Central"/>
</dbReference>
<dbReference type="InterPro" id="IPR027408">
    <property type="entry name" value="PNPase/RNase_PH_dom_sf"/>
</dbReference>
<keyword evidence="5" id="KW-0539">Nucleus</keyword>
<dbReference type="SUPFAM" id="SSF55666">
    <property type="entry name" value="Ribonuclease PH domain 2-like"/>
    <property type="match status" value="1"/>
</dbReference>
<dbReference type="SUPFAM" id="SSF54211">
    <property type="entry name" value="Ribosomal protein S5 domain 2-like"/>
    <property type="match status" value="1"/>
</dbReference>
<dbReference type="InterPro" id="IPR036345">
    <property type="entry name" value="ExoRNase_PH_dom2_sf"/>
</dbReference>
<comment type="similarity">
    <text evidence="2">Belongs to the RNase PH family.</text>
</comment>
<dbReference type="Gene3D" id="3.30.230.70">
    <property type="entry name" value="GHMP Kinase, N-terminal domain"/>
    <property type="match status" value="1"/>
</dbReference>
<dbReference type="GO" id="GO:0000176">
    <property type="term" value="C:nuclear exosome (RNase complex)"/>
    <property type="evidence" value="ECO:0000318"/>
    <property type="project" value="GO_Central"/>
</dbReference>
<dbReference type="GO" id="GO:0000177">
    <property type="term" value="C:cytoplasmic exosome (RNase complex)"/>
    <property type="evidence" value="ECO:0000318"/>
    <property type="project" value="GO_Central"/>
</dbReference>
<dbReference type="EMBL" id="DF237463">
    <property type="protein sequence ID" value="GAQ89361.1"/>
    <property type="molecule type" value="Genomic_DNA"/>
</dbReference>
<dbReference type="InterPro" id="IPR050080">
    <property type="entry name" value="RNase_PH"/>
</dbReference>
<dbReference type="GO" id="GO:0003723">
    <property type="term" value="F:RNA binding"/>
    <property type="evidence" value="ECO:0000318"/>
    <property type="project" value="GO_Central"/>
</dbReference>
<evidence type="ECO:0000256" key="1">
    <source>
        <dbReference type="ARBA" id="ARBA00004123"/>
    </source>
</evidence>
<evidence type="ECO:0000313" key="7">
    <source>
        <dbReference type="EMBL" id="GAQ89361.1"/>
    </source>
</evidence>
<dbReference type="Pfam" id="PF01138">
    <property type="entry name" value="RNase_PH"/>
    <property type="match status" value="1"/>
</dbReference>
<evidence type="ECO:0000259" key="6">
    <source>
        <dbReference type="Pfam" id="PF01138"/>
    </source>
</evidence>
<keyword evidence="3" id="KW-0698">rRNA processing</keyword>
<evidence type="ECO:0000256" key="2">
    <source>
        <dbReference type="ARBA" id="ARBA00006678"/>
    </source>
</evidence>
<dbReference type="PANTHER" id="PTHR11953">
    <property type="entry name" value="EXOSOME COMPLEX COMPONENT"/>
    <property type="match status" value="1"/>
</dbReference>
<dbReference type="GO" id="GO:0006364">
    <property type="term" value="P:rRNA processing"/>
    <property type="evidence" value="ECO:0007669"/>
    <property type="project" value="UniProtKB-KW"/>
</dbReference>
<dbReference type="Proteomes" id="UP000054558">
    <property type="component" value="Unassembled WGS sequence"/>
</dbReference>
<dbReference type="CDD" id="cd11372">
    <property type="entry name" value="RNase_PH_RRP46"/>
    <property type="match status" value="1"/>
</dbReference>
<evidence type="ECO:0000256" key="3">
    <source>
        <dbReference type="ARBA" id="ARBA00022552"/>
    </source>
</evidence>
<dbReference type="InterPro" id="IPR001247">
    <property type="entry name" value="ExoRNase_PH_dom1"/>
</dbReference>
<evidence type="ECO:0000256" key="4">
    <source>
        <dbReference type="ARBA" id="ARBA00022835"/>
    </source>
</evidence>
<dbReference type="InterPro" id="IPR020568">
    <property type="entry name" value="Ribosomal_Su5_D2-typ_SF"/>
</dbReference>
<keyword evidence="8" id="KW-1185">Reference proteome</keyword>
<comment type="subcellular location">
    <subcellularLocation>
        <location evidence="1">Nucleus</location>
    </subcellularLocation>
</comment>
<organism evidence="7 8">
    <name type="scientific">Klebsormidium nitens</name>
    <name type="common">Green alga</name>
    <name type="synonym">Ulothrix nitens</name>
    <dbReference type="NCBI Taxonomy" id="105231"/>
    <lineage>
        <taxon>Eukaryota</taxon>
        <taxon>Viridiplantae</taxon>
        <taxon>Streptophyta</taxon>
        <taxon>Klebsormidiophyceae</taxon>
        <taxon>Klebsormidiales</taxon>
        <taxon>Klebsormidiaceae</taxon>
        <taxon>Klebsormidium</taxon>
    </lineage>
</organism>
<dbReference type="OMA" id="CIINEQG"/>
<gene>
    <name evidence="7" type="ORF">KFL_005140050</name>
</gene>
<evidence type="ECO:0000256" key="5">
    <source>
        <dbReference type="ARBA" id="ARBA00023242"/>
    </source>
</evidence>
<dbReference type="OrthoDB" id="27298at2759"/>
<proteinExistence type="inferred from homology"/>
<dbReference type="PANTHER" id="PTHR11953:SF1">
    <property type="entry name" value="EXOSOME COMPLEX COMPONENT RRP46"/>
    <property type="match status" value="1"/>
</dbReference>
<dbReference type="GO" id="GO:0071028">
    <property type="term" value="P:nuclear mRNA surveillance"/>
    <property type="evidence" value="ECO:0000318"/>
    <property type="project" value="GO_Central"/>
</dbReference>